<reference evidence="10 11" key="1">
    <citation type="journal article" date="2023" name="Arcadia Sci">
        <title>De novo assembly of a long-read Amblyomma americanum tick genome.</title>
        <authorList>
            <person name="Chou S."/>
            <person name="Poskanzer K.E."/>
            <person name="Rollins M."/>
            <person name="Thuy-Boun P.S."/>
        </authorList>
    </citation>
    <scope>NUCLEOTIDE SEQUENCE [LARGE SCALE GENOMIC DNA]</scope>
    <source>
        <strain evidence="10">F_SG_1</strain>
        <tissue evidence="10">Salivary glands</tissue>
    </source>
</reference>
<comment type="subcellular location">
    <subcellularLocation>
        <location evidence="1">Membrane</location>
        <topology evidence="1">Multi-pass membrane protein</topology>
    </subcellularLocation>
</comment>
<dbReference type="InterPro" id="IPR000175">
    <property type="entry name" value="Na/ntran_symport"/>
</dbReference>
<keyword evidence="8" id="KW-0479">Metal-binding</keyword>
<dbReference type="PANTHER" id="PTHR11616:SF240">
    <property type="entry name" value="BLOATED TUBULES, ISOFORM B-RELATED"/>
    <property type="match status" value="1"/>
</dbReference>
<protein>
    <submittedName>
        <fullName evidence="10">Uncharacterized protein</fullName>
    </submittedName>
</protein>
<dbReference type="AlphaFoldDB" id="A0AAQ4ET54"/>
<dbReference type="EMBL" id="JARKHS020011353">
    <property type="protein sequence ID" value="KAK8777890.1"/>
    <property type="molecule type" value="Genomic_DNA"/>
</dbReference>
<evidence type="ECO:0000256" key="7">
    <source>
        <dbReference type="ARBA" id="ARBA00023136"/>
    </source>
</evidence>
<keyword evidence="3" id="KW-0813">Transport</keyword>
<evidence type="ECO:0000256" key="1">
    <source>
        <dbReference type="ARBA" id="ARBA00004141"/>
    </source>
</evidence>
<evidence type="ECO:0000256" key="4">
    <source>
        <dbReference type="ARBA" id="ARBA00022692"/>
    </source>
</evidence>
<evidence type="ECO:0000256" key="5">
    <source>
        <dbReference type="ARBA" id="ARBA00022847"/>
    </source>
</evidence>
<evidence type="ECO:0000256" key="8">
    <source>
        <dbReference type="PIRSR" id="PIRSR600175-1"/>
    </source>
</evidence>
<dbReference type="GO" id="GO:0015293">
    <property type="term" value="F:symporter activity"/>
    <property type="evidence" value="ECO:0007669"/>
    <property type="project" value="UniProtKB-KW"/>
</dbReference>
<dbReference type="SUPFAM" id="SSF161070">
    <property type="entry name" value="SNF-like"/>
    <property type="match status" value="1"/>
</dbReference>
<dbReference type="PANTHER" id="PTHR11616">
    <property type="entry name" value="SODIUM/CHLORIDE DEPENDENT TRANSPORTER"/>
    <property type="match status" value="1"/>
</dbReference>
<organism evidence="10 11">
    <name type="scientific">Amblyomma americanum</name>
    <name type="common">Lone star tick</name>
    <dbReference type="NCBI Taxonomy" id="6943"/>
    <lineage>
        <taxon>Eukaryota</taxon>
        <taxon>Metazoa</taxon>
        <taxon>Ecdysozoa</taxon>
        <taxon>Arthropoda</taxon>
        <taxon>Chelicerata</taxon>
        <taxon>Arachnida</taxon>
        <taxon>Acari</taxon>
        <taxon>Parasitiformes</taxon>
        <taxon>Ixodida</taxon>
        <taxon>Ixodoidea</taxon>
        <taxon>Ixodidae</taxon>
        <taxon>Amblyomminae</taxon>
        <taxon>Amblyomma</taxon>
    </lineage>
</organism>
<evidence type="ECO:0000256" key="9">
    <source>
        <dbReference type="SAM" id="Phobius"/>
    </source>
</evidence>
<dbReference type="GO" id="GO:0035725">
    <property type="term" value="P:sodium ion transmembrane transport"/>
    <property type="evidence" value="ECO:0007669"/>
    <property type="project" value="TreeGrafter"/>
</dbReference>
<sequence>MSFGSVSTSAGVQVPCVGINATLARKYASGNYSEKDAVAVSHARTGSTVLVPAAEYDAMRRTCLNVTETAAEQFLRFNLNVACHCVHSNILKLVWADFCFSLVAGCMAFALHGHATILYGLELDDVVTAGYEYAFVSFPESVKDTNYSQLWCIAFYFLLSMLAFNGVGGVYVIKLIDAAVNLNMMPWIALAEVILIIYGYALTNFERQDRTKFHRKPRICTSSNEKALEPADQLQISA</sequence>
<comment type="similarity">
    <text evidence="2">Belongs to the sodium:neurotransmitter symporter (SNF) (TC 2.A.22) family.</text>
</comment>
<dbReference type="Pfam" id="PF00209">
    <property type="entry name" value="SNF"/>
    <property type="match status" value="1"/>
</dbReference>
<keyword evidence="7 9" id="KW-0472">Membrane</keyword>
<evidence type="ECO:0000313" key="10">
    <source>
        <dbReference type="EMBL" id="KAK8777890.1"/>
    </source>
</evidence>
<name>A0AAQ4ET54_AMBAM</name>
<comment type="caution">
    <text evidence="10">The sequence shown here is derived from an EMBL/GenBank/DDBJ whole genome shotgun (WGS) entry which is preliminary data.</text>
</comment>
<dbReference type="PROSITE" id="PS50267">
    <property type="entry name" value="NA_NEUROTRAN_SYMP_3"/>
    <property type="match status" value="1"/>
</dbReference>
<keyword evidence="8" id="KW-0915">Sodium</keyword>
<dbReference type="Proteomes" id="UP001321473">
    <property type="component" value="Unassembled WGS sequence"/>
</dbReference>
<feature type="binding site" evidence="8">
    <location>
        <position position="162"/>
    </location>
    <ligand>
        <name>Na(+)</name>
        <dbReference type="ChEBI" id="CHEBI:29101"/>
        <label>1</label>
    </ligand>
</feature>
<evidence type="ECO:0000313" key="11">
    <source>
        <dbReference type="Proteomes" id="UP001321473"/>
    </source>
</evidence>
<feature type="transmembrane region" description="Helical" evidence="9">
    <location>
        <begin position="150"/>
        <end position="173"/>
    </location>
</feature>
<keyword evidence="11" id="KW-1185">Reference proteome</keyword>
<dbReference type="GO" id="GO:0006865">
    <property type="term" value="P:amino acid transport"/>
    <property type="evidence" value="ECO:0007669"/>
    <property type="project" value="TreeGrafter"/>
</dbReference>
<dbReference type="GO" id="GO:0005886">
    <property type="term" value="C:plasma membrane"/>
    <property type="evidence" value="ECO:0007669"/>
    <property type="project" value="TreeGrafter"/>
</dbReference>
<keyword evidence="4 9" id="KW-0812">Transmembrane</keyword>
<feature type="transmembrane region" description="Helical" evidence="9">
    <location>
        <begin position="185"/>
        <end position="205"/>
    </location>
</feature>
<evidence type="ECO:0000256" key="2">
    <source>
        <dbReference type="ARBA" id="ARBA00006459"/>
    </source>
</evidence>
<evidence type="ECO:0000256" key="3">
    <source>
        <dbReference type="ARBA" id="ARBA00022448"/>
    </source>
</evidence>
<dbReference type="GO" id="GO:0046872">
    <property type="term" value="F:metal ion binding"/>
    <property type="evidence" value="ECO:0007669"/>
    <property type="project" value="UniProtKB-KW"/>
</dbReference>
<proteinExistence type="inferred from homology"/>
<keyword evidence="5" id="KW-0769">Symport</keyword>
<evidence type="ECO:0000256" key="6">
    <source>
        <dbReference type="ARBA" id="ARBA00022989"/>
    </source>
</evidence>
<gene>
    <name evidence="10" type="ORF">V5799_020769</name>
</gene>
<accession>A0AAQ4ET54</accession>
<keyword evidence="6 9" id="KW-1133">Transmembrane helix</keyword>
<dbReference type="InterPro" id="IPR037272">
    <property type="entry name" value="SNS_sf"/>
</dbReference>